<dbReference type="Proteomes" id="UP001528912">
    <property type="component" value="Unassembled WGS sequence"/>
</dbReference>
<proteinExistence type="predicted"/>
<reference evidence="2 3" key="1">
    <citation type="submission" date="2023-03" db="EMBL/GenBank/DDBJ databases">
        <title>YIM 133296 draft genome.</title>
        <authorList>
            <person name="Xiong L."/>
        </authorList>
    </citation>
    <scope>NUCLEOTIDE SEQUENCE [LARGE SCALE GENOMIC DNA]</scope>
    <source>
        <strain evidence="2 3">YIM 133296</strain>
    </source>
</reference>
<protein>
    <submittedName>
        <fullName evidence="2">DUF695 domain-containing protein</fullName>
    </submittedName>
</protein>
<feature type="domain" description="DUF695" evidence="1">
    <location>
        <begin position="241"/>
        <end position="340"/>
    </location>
</feature>
<dbReference type="EMBL" id="JAROAV010000021">
    <property type="protein sequence ID" value="MDF8263712.1"/>
    <property type="molecule type" value="Genomic_DNA"/>
</dbReference>
<dbReference type="InterPro" id="IPR016097">
    <property type="entry name" value="DUF695"/>
</dbReference>
<name>A0ABT6C5X6_9MICO</name>
<accession>A0ABT6C5X6</accession>
<organism evidence="2 3">
    <name type="scientific">Luteipulveratus flavus</name>
    <dbReference type="NCBI Taxonomy" id="3031728"/>
    <lineage>
        <taxon>Bacteria</taxon>
        <taxon>Bacillati</taxon>
        <taxon>Actinomycetota</taxon>
        <taxon>Actinomycetes</taxon>
        <taxon>Micrococcales</taxon>
        <taxon>Dermacoccaceae</taxon>
        <taxon>Luteipulveratus</taxon>
    </lineage>
</organism>
<sequence>MVSGGRAQQSAGDSRVAAIDAFWRWWLDEGADRCSSALGGPEADTLVALLDPHVQAIDPGLAWELAPGSDSVHLLVVSAAGDPDLRAPARRWRRVSPEPDAIWSYSDVRPAAPDLAATVLDIEDHSIDLASVQVAVRRRGTVVDVTVHHPAMPELGEHRTLAAFLILDAALGEEQTETWIGELATSDVPTIDGFGLHGLVAVVRDLRDDHLGADGRPSWVHLQGDGPDGPVLAAAQVPLAAASAPELDTYVALTVPYDAGADGLPTPESLAALEGLESALRESAGDNGRLVAHESAQGVRRLHLYVDGTSTGAEDLRAAALRQARGTAEVEVEHDPGWSAVQHLRG</sequence>
<evidence type="ECO:0000259" key="1">
    <source>
        <dbReference type="Pfam" id="PF05117"/>
    </source>
</evidence>
<comment type="caution">
    <text evidence="2">The sequence shown here is derived from an EMBL/GenBank/DDBJ whole genome shotgun (WGS) entry which is preliminary data.</text>
</comment>
<evidence type="ECO:0000313" key="3">
    <source>
        <dbReference type="Proteomes" id="UP001528912"/>
    </source>
</evidence>
<gene>
    <name evidence="2" type="ORF">P4R38_05590</name>
</gene>
<keyword evidence="3" id="KW-1185">Reference proteome</keyword>
<evidence type="ECO:0000313" key="2">
    <source>
        <dbReference type="EMBL" id="MDF8263712.1"/>
    </source>
</evidence>
<dbReference type="RefSeq" id="WP_277191377.1">
    <property type="nucleotide sequence ID" value="NZ_JAROAV010000021.1"/>
</dbReference>
<dbReference type="Pfam" id="PF05117">
    <property type="entry name" value="DUF695"/>
    <property type="match status" value="1"/>
</dbReference>